<dbReference type="EMBL" id="UINC01127609">
    <property type="protein sequence ID" value="SVD06841.1"/>
    <property type="molecule type" value="Genomic_DNA"/>
</dbReference>
<proteinExistence type="predicted"/>
<evidence type="ECO:0000313" key="3">
    <source>
        <dbReference type="EMBL" id="SVD06841.1"/>
    </source>
</evidence>
<organism evidence="3">
    <name type="scientific">marine metagenome</name>
    <dbReference type="NCBI Taxonomy" id="408172"/>
    <lineage>
        <taxon>unclassified sequences</taxon>
        <taxon>metagenomes</taxon>
        <taxon>ecological metagenomes</taxon>
    </lineage>
</organism>
<gene>
    <name evidence="3" type="ORF">METZ01_LOCUS359695</name>
</gene>
<evidence type="ECO:0000259" key="2">
    <source>
        <dbReference type="Pfam" id="PF01145"/>
    </source>
</evidence>
<reference evidence="3" key="1">
    <citation type="submission" date="2018-05" db="EMBL/GenBank/DDBJ databases">
        <authorList>
            <person name="Lanie J.A."/>
            <person name="Ng W.-L."/>
            <person name="Kazmierczak K.M."/>
            <person name="Andrzejewski T.M."/>
            <person name="Davidsen T.M."/>
            <person name="Wayne K.J."/>
            <person name="Tettelin H."/>
            <person name="Glass J.I."/>
            <person name="Rusch D."/>
            <person name="Podicherti R."/>
            <person name="Tsui H.-C.T."/>
            <person name="Winkler M.E."/>
        </authorList>
    </citation>
    <scope>NUCLEOTIDE SEQUENCE</scope>
</reference>
<feature type="transmembrane region" description="Helical" evidence="1">
    <location>
        <begin position="27"/>
        <end position="45"/>
    </location>
</feature>
<keyword evidence="1" id="KW-0472">Membrane</keyword>
<name>A0A382SD61_9ZZZZ</name>
<dbReference type="PANTHER" id="PTHR42911">
    <property type="entry name" value="MODULATOR OF FTSH PROTEASE HFLC"/>
    <property type="match status" value="1"/>
</dbReference>
<dbReference type="PANTHER" id="PTHR42911:SF1">
    <property type="entry name" value="MODULATOR OF FTSH PROTEASE HFLC"/>
    <property type="match status" value="1"/>
</dbReference>
<keyword evidence="1" id="KW-1133">Transmembrane helix</keyword>
<dbReference type="Pfam" id="PF01145">
    <property type="entry name" value="Band_7"/>
    <property type="match status" value="1"/>
</dbReference>
<feature type="domain" description="Band 7" evidence="2">
    <location>
        <begin position="44"/>
        <end position="86"/>
    </location>
</feature>
<keyword evidence="1" id="KW-0812">Transmembrane</keyword>
<dbReference type="InterPro" id="IPR001107">
    <property type="entry name" value="Band_7"/>
</dbReference>
<accession>A0A382SD61</accession>
<feature type="non-terminal residue" evidence="3">
    <location>
        <position position="114"/>
    </location>
</feature>
<protein>
    <recommendedName>
        <fullName evidence="2">Band 7 domain-containing protein</fullName>
    </recommendedName>
</protein>
<sequence>MADLSDIDFNRIEIPKLPKLPLGGLKAIIAVLVVVVAAFSTLYQVQPEEVGVVLRFGQYVRTTEPGLRAKLPFVEEVRKVPVQRQLKQEFGFRTLEAGVQTRYADSTLDLDGEA</sequence>
<dbReference type="AlphaFoldDB" id="A0A382SD61"/>
<evidence type="ECO:0000256" key="1">
    <source>
        <dbReference type="SAM" id="Phobius"/>
    </source>
</evidence>